<feature type="region of interest" description="Disordered" evidence="1">
    <location>
        <begin position="241"/>
        <end position="272"/>
    </location>
</feature>
<protein>
    <submittedName>
        <fullName evidence="2">Uncharacterized protein</fullName>
    </submittedName>
</protein>
<evidence type="ECO:0000313" key="2">
    <source>
        <dbReference type="EMBL" id="KAJ8306633.1"/>
    </source>
</evidence>
<keyword evidence="3" id="KW-1185">Reference proteome</keyword>
<accession>A0ABQ9EN05</accession>
<sequence>MQALVGLNTWTNCSRRTAVAEILLECFEGKLFVSCSSSNHWFLDGTIWVNTKTGYLQSFIYYDMEVIELPDSINFKNDLICIAHRRKSAVELLEASKSEYVKRSHSGRKRQTPFCDCLHYCKFCLIWGIDETSIHINSDNTQHMSIWSLSWIDRKNLVKSFIHIPKSGGVSGSQIKQSKSDYVISHHLNTAKSAEKETTDNSIKSINSYSSSLIESGTSTPDRKNGPVLFDIDGSSADSAKIHKSSDLEKSSNIVSSTSIRRKSPISGSSDKYINKSCVSSADMDQNSKGDGKAKVDGKLLEVTSADVEKSSKSQDCLLPNTYQSLSSSVNVLVEKRCSSPFKS</sequence>
<reference evidence="2 3" key="1">
    <citation type="submission" date="2022-12" db="EMBL/GenBank/DDBJ databases">
        <title>Chromosome-level genome of Tegillarca granosa.</title>
        <authorList>
            <person name="Kim J."/>
        </authorList>
    </citation>
    <scope>NUCLEOTIDE SEQUENCE [LARGE SCALE GENOMIC DNA]</scope>
    <source>
        <strain evidence="2">Teg-2019</strain>
        <tissue evidence="2">Adductor muscle</tissue>
    </source>
</reference>
<comment type="caution">
    <text evidence="2">The sequence shown here is derived from an EMBL/GenBank/DDBJ whole genome shotgun (WGS) entry which is preliminary data.</text>
</comment>
<gene>
    <name evidence="2" type="ORF">KUTeg_017178</name>
</gene>
<proteinExistence type="predicted"/>
<feature type="compositionally biased region" description="Basic and acidic residues" evidence="1">
    <location>
        <begin position="241"/>
        <end position="250"/>
    </location>
</feature>
<dbReference type="Proteomes" id="UP001217089">
    <property type="component" value="Unassembled WGS sequence"/>
</dbReference>
<evidence type="ECO:0000256" key="1">
    <source>
        <dbReference type="SAM" id="MobiDB-lite"/>
    </source>
</evidence>
<evidence type="ECO:0000313" key="3">
    <source>
        <dbReference type="Proteomes" id="UP001217089"/>
    </source>
</evidence>
<name>A0ABQ9EN05_TEGGR</name>
<organism evidence="2 3">
    <name type="scientific">Tegillarca granosa</name>
    <name type="common">Malaysian cockle</name>
    <name type="synonym">Anadara granosa</name>
    <dbReference type="NCBI Taxonomy" id="220873"/>
    <lineage>
        <taxon>Eukaryota</taxon>
        <taxon>Metazoa</taxon>
        <taxon>Spiralia</taxon>
        <taxon>Lophotrochozoa</taxon>
        <taxon>Mollusca</taxon>
        <taxon>Bivalvia</taxon>
        <taxon>Autobranchia</taxon>
        <taxon>Pteriomorphia</taxon>
        <taxon>Arcoida</taxon>
        <taxon>Arcoidea</taxon>
        <taxon>Arcidae</taxon>
        <taxon>Tegillarca</taxon>
    </lineage>
</organism>
<dbReference type="EMBL" id="JARBDR010000813">
    <property type="protein sequence ID" value="KAJ8306633.1"/>
    <property type="molecule type" value="Genomic_DNA"/>
</dbReference>